<dbReference type="EMBL" id="GBHO01008164">
    <property type="protein sequence ID" value="JAG35440.1"/>
    <property type="molecule type" value="Transcribed_RNA"/>
</dbReference>
<gene>
    <name evidence="2" type="ORF">CM83_100634</name>
</gene>
<accession>A0A0A9Z0V1</accession>
<evidence type="ECO:0000313" key="2">
    <source>
        <dbReference type="EMBL" id="JAG35440.1"/>
    </source>
</evidence>
<evidence type="ECO:0000313" key="3">
    <source>
        <dbReference type="EMBL" id="JAG58101.1"/>
    </source>
</evidence>
<dbReference type="AlphaFoldDB" id="A0A0A9Z0V1"/>
<proteinExistence type="predicted"/>
<dbReference type="EMBL" id="GBRD01007720">
    <property type="protein sequence ID" value="JAG58101.1"/>
    <property type="molecule type" value="Transcribed_RNA"/>
</dbReference>
<reference evidence="2" key="1">
    <citation type="journal article" date="2014" name="PLoS ONE">
        <title>Transcriptome-Based Identification of ABC Transporters in the Western Tarnished Plant Bug Lygus hesperus.</title>
        <authorList>
            <person name="Hull J.J."/>
            <person name="Chaney K."/>
            <person name="Geib S.M."/>
            <person name="Fabrick J.A."/>
            <person name="Brent C.S."/>
            <person name="Walsh D."/>
            <person name="Lavine L.C."/>
        </authorList>
    </citation>
    <scope>NUCLEOTIDE SEQUENCE</scope>
</reference>
<reference evidence="3" key="3">
    <citation type="submission" date="2014-09" db="EMBL/GenBank/DDBJ databases">
        <authorList>
            <person name="Magalhaes I.L.F."/>
            <person name="Oliveira U."/>
            <person name="Santos F.R."/>
            <person name="Vidigal T.H.D.A."/>
            <person name="Brescovit A.D."/>
            <person name="Santos A.J."/>
        </authorList>
    </citation>
    <scope>NUCLEOTIDE SEQUENCE</scope>
</reference>
<feature type="signal peptide" evidence="1">
    <location>
        <begin position="1"/>
        <end position="26"/>
    </location>
</feature>
<protein>
    <submittedName>
        <fullName evidence="2">Uncharacterized protein</fullName>
    </submittedName>
</protein>
<name>A0A0A9Z0V1_LYGHE</name>
<evidence type="ECO:0000256" key="1">
    <source>
        <dbReference type="SAM" id="SignalP"/>
    </source>
</evidence>
<sequence length="120" mass="12172">LSNTSLTMSASTVCFALFALVVCTNAAPSGWPVVTYAQSYSAHAVDHSVAQSVYPAVAAAPVLPAAVAEPLIAPAQRLVAAPQPLLAAQQPLLAGPQPLLAASPYYASAAPIVSSPYVSW</sequence>
<feature type="chain" id="PRO_5015034049" evidence="1">
    <location>
        <begin position="27"/>
        <end position="120"/>
    </location>
</feature>
<keyword evidence="1" id="KW-0732">Signal</keyword>
<organism evidence="2">
    <name type="scientific">Lygus hesperus</name>
    <name type="common">Western plant bug</name>
    <dbReference type="NCBI Taxonomy" id="30085"/>
    <lineage>
        <taxon>Eukaryota</taxon>
        <taxon>Metazoa</taxon>
        <taxon>Ecdysozoa</taxon>
        <taxon>Arthropoda</taxon>
        <taxon>Hexapoda</taxon>
        <taxon>Insecta</taxon>
        <taxon>Pterygota</taxon>
        <taxon>Neoptera</taxon>
        <taxon>Paraneoptera</taxon>
        <taxon>Hemiptera</taxon>
        <taxon>Heteroptera</taxon>
        <taxon>Panheteroptera</taxon>
        <taxon>Cimicomorpha</taxon>
        <taxon>Miridae</taxon>
        <taxon>Mirini</taxon>
        <taxon>Lygus</taxon>
    </lineage>
</organism>
<feature type="non-terminal residue" evidence="2">
    <location>
        <position position="1"/>
    </location>
</feature>
<reference evidence="2" key="2">
    <citation type="submission" date="2014-07" db="EMBL/GenBank/DDBJ databases">
        <authorList>
            <person name="Hull J."/>
        </authorList>
    </citation>
    <scope>NUCLEOTIDE SEQUENCE</scope>
</reference>